<dbReference type="EMBL" id="BNCQ01000017">
    <property type="protein sequence ID" value="GIM04873.1"/>
    <property type="molecule type" value="Genomic_DNA"/>
</dbReference>
<reference evidence="2" key="1">
    <citation type="journal article" date="2021" name="Proc. Natl. Acad. Sci. U.S.A.">
        <title>Three genomes in the algal genus Volvox reveal the fate of a haploid sex-determining region after a transition to homothallism.</title>
        <authorList>
            <person name="Yamamoto K."/>
            <person name="Hamaji T."/>
            <person name="Kawai-Toyooka H."/>
            <person name="Matsuzaki R."/>
            <person name="Takahashi F."/>
            <person name="Nishimura Y."/>
            <person name="Kawachi M."/>
            <person name="Noguchi H."/>
            <person name="Minakuchi Y."/>
            <person name="Umen J.G."/>
            <person name="Toyoda A."/>
            <person name="Nozaki H."/>
        </authorList>
    </citation>
    <scope>NUCLEOTIDE SEQUENCE</scope>
    <source>
        <strain evidence="2">NIES-3785</strain>
    </source>
</reference>
<name>A0A8J4GCL5_9CHLO</name>
<organism evidence="2 3">
    <name type="scientific">Volvox reticuliferus</name>
    <dbReference type="NCBI Taxonomy" id="1737510"/>
    <lineage>
        <taxon>Eukaryota</taxon>
        <taxon>Viridiplantae</taxon>
        <taxon>Chlorophyta</taxon>
        <taxon>core chlorophytes</taxon>
        <taxon>Chlorophyceae</taxon>
        <taxon>CS clade</taxon>
        <taxon>Chlamydomonadales</taxon>
        <taxon>Volvocaceae</taxon>
        <taxon>Volvox</taxon>
    </lineage>
</organism>
<proteinExistence type="predicted"/>
<feature type="compositionally biased region" description="Low complexity" evidence="1">
    <location>
        <begin position="1"/>
        <end position="21"/>
    </location>
</feature>
<sequence>MAESVSGASSYAGSVASSRTSVSRRARHDHVNPDGQSEDLFDRRSSLEDGVFAVLFTLRKEDTEARIRIRWSLLQILLGGWQLYTTIIDPAKQPWDMNPHSM</sequence>
<gene>
    <name evidence="2" type="ORF">Vretimale_9362</name>
</gene>
<dbReference type="Proteomes" id="UP000722791">
    <property type="component" value="Unassembled WGS sequence"/>
</dbReference>
<feature type="region of interest" description="Disordered" evidence="1">
    <location>
        <begin position="1"/>
        <end position="42"/>
    </location>
</feature>
<accession>A0A8J4GCL5</accession>
<comment type="caution">
    <text evidence="2">The sequence shown here is derived from an EMBL/GenBank/DDBJ whole genome shotgun (WGS) entry which is preliminary data.</text>
</comment>
<evidence type="ECO:0000313" key="2">
    <source>
        <dbReference type="EMBL" id="GIM04873.1"/>
    </source>
</evidence>
<dbReference type="AlphaFoldDB" id="A0A8J4GCL5"/>
<evidence type="ECO:0000256" key="1">
    <source>
        <dbReference type="SAM" id="MobiDB-lite"/>
    </source>
</evidence>
<protein>
    <submittedName>
        <fullName evidence="2">Uncharacterized protein</fullName>
    </submittedName>
</protein>
<evidence type="ECO:0000313" key="3">
    <source>
        <dbReference type="Proteomes" id="UP000722791"/>
    </source>
</evidence>